<dbReference type="PANTHER" id="PTHR14255">
    <property type="entry name" value="CEREBLON"/>
    <property type="match status" value="1"/>
</dbReference>
<gene>
    <name evidence="6" type="ORF">PBRA_002001</name>
    <name evidence="7" type="ORF">PLBR_LOCUS8628</name>
</gene>
<feature type="transmembrane region" description="Helical" evidence="5">
    <location>
        <begin position="343"/>
        <end position="369"/>
    </location>
</feature>
<dbReference type="OrthoDB" id="434519at2759"/>
<feature type="transmembrane region" description="Helical" evidence="5">
    <location>
        <begin position="285"/>
        <end position="313"/>
    </location>
</feature>
<reference evidence="7 9" key="2">
    <citation type="submission" date="2018-03" db="EMBL/GenBank/DDBJ databases">
        <authorList>
            <person name="Fogelqvist J."/>
        </authorList>
    </citation>
    <scope>NUCLEOTIDE SEQUENCE [LARGE SCALE GENOMIC DNA]</scope>
</reference>
<dbReference type="OMA" id="NMVHKIQ"/>
<dbReference type="EMBL" id="OVEO01000017">
    <property type="protein sequence ID" value="SPR01413.1"/>
    <property type="molecule type" value="Genomic_DNA"/>
</dbReference>
<name>A0A0G4J1D5_PLABS</name>
<dbReference type="Proteomes" id="UP000039324">
    <property type="component" value="Unassembled WGS sequence"/>
</dbReference>
<dbReference type="GO" id="GO:0031464">
    <property type="term" value="C:Cul4A-RING E3 ubiquitin ligase complex"/>
    <property type="evidence" value="ECO:0007669"/>
    <property type="project" value="TreeGrafter"/>
</dbReference>
<dbReference type="Proteomes" id="UP000290189">
    <property type="component" value="Unassembled WGS sequence"/>
</dbReference>
<dbReference type="Pfam" id="PF01925">
    <property type="entry name" value="TauE"/>
    <property type="match status" value="2"/>
</dbReference>
<feature type="transmembrane region" description="Helical" evidence="5">
    <location>
        <begin position="414"/>
        <end position="434"/>
    </location>
</feature>
<feature type="transmembrane region" description="Helical" evidence="5">
    <location>
        <begin position="88"/>
        <end position="117"/>
    </location>
</feature>
<keyword evidence="4 5" id="KW-0472">Membrane</keyword>
<evidence type="ECO:0000313" key="6">
    <source>
        <dbReference type="EMBL" id="CEP01395.1"/>
    </source>
</evidence>
<dbReference type="InterPro" id="IPR002781">
    <property type="entry name" value="TM_pro_TauE-like"/>
</dbReference>
<evidence type="ECO:0000256" key="5">
    <source>
        <dbReference type="SAM" id="Phobius"/>
    </source>
</evidence>
<accession>A0A0G4J1D5</accession>
<evidence type="ECO:0000313" key="8">
    <source>
        <dbReference type="Proteomes" id="UP000039324"/>
    </source>
</evidence>
<feature type="transmembrane region" description="Helical" evidence="5">
    <location>
        <begin position="123"/>
        <end position="143"/>
    </location>
</feature>
<evidence type="ECO:0000313" key="9">
    <source>
        <dbReference type="Proteomes" id="UP000290189"/>
    </source>
</evidence>
<dbReference type="GO" id="GO:0016567">
    <property type="term" value="P:protein ubiquitination"/>
    <property type="evidence" value="ECO:0007669"/>
    <property type="project" value="TreeGrafter"/>
</dbReference>
<dbReference type="EMBL" id="CDSF01000112">
    <property type="protein sequence ID" value="CEP01395.1"/>
    <property type="molecule type" value="Genomic_DNA"/>
</dbReference>
<evidence type="ECO:0000256" key="2">
    <source>
        <dbReference type="ARBA" id="ARBA00022692"/>
    </source>
</evidence>
<evidence type="ECO:0000256" key="4">
    <source>
        <dbReference type="ARBA" id="ARBA00023136"/>
    </source>
</evidence>
<dbReference type="GO" id="GO:0016020">
    <property type="term" value="C:membrane"/>
    <property type="evidence" value="ECO:0007669"/>
    <property type="project" value="UniProtKB-SubCell"/>
</dbReference>
<dbReference type="AlphaFoldDB" id="A0A0G4J1D5"/>
<dbReference type="STRING" id="37360.A0A0G4J1D5"/>
<reference evidence="6 8" key="1">
    <citation type="submission" date="2015-02" db="EMBL/GenBank/DDBJ databases">
        <authorList>
            <person name="Chooi Y.-H."/>
        </authorList>
    </citation>
    <scope>NUCLEOTIDE SEQUENCE [LARGE SCALE GENOMIC DNA]</scope>
    <source>
        <strain evidence="6">E3</strain>
    </source>
</reference>
<proteinExistence type="predicted"/>
<geneLocation type="mitochondrion" evidence="7"/>
<keyword evidence="8" id="KW-1185">Reference proteome</keyword>
<dbReference type="PANTHER" id="PTHR14255:SF3">
    <property type="entry name" value="SULFITE EXPORTER TAUE_SAFE FAMILY PROTEIN 5-RELATED"/>
    <property type="match status" value="1"/>
</dbReference>
<evidence type="ECO:0000256" key="3">
    <source>
        <dbReference type="ARBA" id="ARBA00022989"/>
    </source>
</evidence>
<evidence type="ECO:0000256" key="1">
    <source>
        <dbReference type="ARBA" id="ARBA00004141"/>
    </source>
</evidence>
<protein>
    <submittedName>
        <fullName evidence="6">Uncharacterized protein</fullName>
    </submittedName>
</protein>
<feature type="transmembrane region" description="Helical" evidence="5">
    <location>
        <begin position="381"/>
        <end position="402"/>
    </location>
</feature>
<sequence length="483" mass="51240">MGLEYGLASLCADRCCVVERRRHRRHDANLRRHVLPSAFVLACLLVTGSASCANDDQCGAFHLCKAGACVVRSVLDDFRPMDDTLGTVAVFVGAALAAGGGLGGGGIFVPVLVLIVGMSTKQAIPISQSIIFGGSLVNMAFNIGQKHPIVHERPLIDYSVTVMFTPMLLAGTSVGVILNVVFPTWVIIVILLVALGYTTFRTTMKARAAWERERRPYALQVSMAQVSNSSLRSASQPEADPSPELGLLLKKDLSTVGEKAAIVGIWLVVLAVQLLKSSRRGSSSLFGIAACSSAYWAVTVSSLVVLAALTVAIGRVYAARTERKLACGWKPRPSDIVWTSRSIYLYPLMSAVAGLLGGLVGIGGGMILGPLLIELKMPHQVVAATSAMAVFLTASSAIVLYATLGSLIVSYAVWYFFVGLLSTLVGQLVFMFLVRKYNRTSFIVIAIAVVIGAATCMMTVSGVLSTVQQVKAGQDFFALSSPC</sequence>
<keyword evidence="3 5" id="KW-1133">Transmembrane helix</keyword>
<comment type="subcellular location">
    <subcellularLocation>
        <location evidence="1">Membrane</location>
        <topology evidence="1">Multi-pass membrane protein</topology>
    </subcellularLocation>
</comment>
<feature type="transmembrane region" description="Helical" evidence="5">
    <location>
        <begin position="441"/>
        <end position="464"/>
    </location>
</feature>
<organism evidence="6 8">
    <name type="scientific">Plasmodiophora brassicae</name>
    <name type="common">Clubroot disease agent</name>
    <dbReference type="NCBI Taxonomy" id="37360"/>
    <lineage>
        <taxon>Eukaryota</taxon>
        <taxon>Sar</taxon>
        <taxon>Rhizaria</taxon>
        <taxon>Endomyxa</taxon>
        <taxon>Phytomyxea</taxon>
        <taxon>Plasmodiophorida</taxon>
        <taxon>Plasmodiophoridae</taxon>
        <taxon>Plasmodiophora</taxon>
    </lineage>
</organism>
<keyword evidence="2 5" id="KW-0812">Transmembrane</keyword>
<evidence type="ECO:0000313" key="7">
    <source>
        <dbReference type="EMBL" id="SPR01413.1"/>
    </source>
</evidence>
<feature type="transmembrane region" description="Helical" evidence="5">
    <location>
        <begin position="182"/>
        <end position="200"/>
    </location>
</feature>
<keyword evidence="7" id="KW-0496">Mitochondrion</keyword>